<organism evidence="1 2">
    <name type="scientific">Methylotuvimicrobium buryatense</name>
    <name type="common">Methylomicrobium buryatense</name>
    <dbReference type="NCBI Taxonomy" id="95641"/>
    <lineage>
        <taxon>Bacteria</taxon>
        <taxon>Pseudomonadati</taxon>
        <taxon>Pseudomonadota</taxon>
        <taxon>Gammaproteobacteria</taxon>
        <taxon>Methylococcales</taxon>
        <taxon>Methylococcaceae</taxon>
        <taxon>Methylotuvimicrobium</taxon>
    </lineage>
</organism>
<evidence type="ECO:0000313" key="2">
    <source>
        <dbReference type="Proteomes" id="UP000305881"/>
    </source>
</evidence>
<dbReference type="OrthoDB" id="7345868at2"/>
<gene>
    <name evidence="1" type="ORF">EQU24_00955</name>
</gene>
<protein>
    <submittedName>
        <fullName evidence="1">Uncharacterized protein</fullName>
    </submittedName>
</protein>
<name>A0A4P9ULG7_METBY</name>
<dbReference type="EMBL" id="CP035467">
    <property type="protein sequence ID" value="QCW80981.1"/>
    <property type="molecule type" value="Genomic_DNA"/>
</dbReference>
<proteinExistence type="predicted"/>
<evidence type="ECO:0000313" key="1">
    <source>
        <dbReference type="EMBL" id="QCW80981.1"/>
    </source>
</evidence>
<dbReference type="STRING" id="675511.GCA_000341735_02817"/>
<sequence>MAIQRSFVLRYRENGHVRFQIPSEACDSAAAKALTEKLLELDGVYRVVLYRRQQKLSIRFQETICEFESLVKQLYQILAEIEKTGLFNPKPIAKSRLWKVRAISNKAKPGPLNWFKRKYTDAKDTVHAAKVVGKIGLKKPKAFLNDPEKAVIDFLNDILVLFLIKLHWQHITQQWIVKPFKYRYEWMAIFYMFYLLIRSRKK</sequence>
<reference evidence="2" key="1">
    <citation type="journal article" date="2019" name="J. Bacteriol.">
        <title>A Mutagenic Screen Identifies a TonB-Dependent Receptor Required for the Lanthanide Metal Switch in the Type I Methanotroph 'Methylotuvimicrobium buryatense' 5GB1C.</title>
        <authorList>
            <person name="Groom J.D."/>
            <person name="Ford S.M."/>
            <person name="Pesesky M.W."/>
            <person name="Lidstrom M.E."/>
        </authorList>
    </citation>
    <scope>NUCLEOTIDE SEQUENCE [LARGE SCALE GENOMIC DNA]</scope>
    <source>
        <strain evidence="2">5GB1C</strain>
    </source>
</reference>
<keyword evidence="2" id="KW-1185">Reference proteome</keyword>
<dbReference type="Proteomes" id="UP000305881">
    <property type="component" value="Chromosome"/>
</dbReference>
<accession>A0A4P9ULG7</accession>
<dbReference type="AlphaFoldDB" id="A0A4P9ULG7"/>
<dbReference type="KEGG" id="mbur:EQU24_00955"/>
<dbReference type="RefSeq" id="WP_017841308.1">
    <property type="nucleotide sequence ID" value="NZ_CP035467.1"/>
</dbReference>